<dbReference type="Pfam" id="PF07992">
    <property type="entry name" value="Pyr_redox_2"/>
    <property type="match status" value="1"/>
</dbReference>
<sequence>MENIGADLEVMKRVPLADEHVAAIREIAEEVEYETGEMVAEVGDPMNRFVYVLDGEIEVVDPYSGGRLVESTLGPTQFMGELAFLNAGSYTLPMRAAKATTTLEAPREKMLDLMSKVPELSDHVITVFSARRRKQFEDHRSSIKLIGADKDSAVQNVARFLSRNRIPFQNYDLDTSEGEGLRLCKIAEHEPSVIFASDMVIDDPTPRKVARLLGLDLGVGEQAEVDLLIVGGGPAGVAAAVYAGAEGLSAIAIEDTAIGGQAGTSSRIENYMGFPTGISGADLIYRGQVQAMKFGTRFVMPRRVVKLTQREDGRFCAELDEDGEIVCAHSVLVATGVQYRRLPLDRLQELEGAGIYYAATEMEARFCAGKEAVVIGGGNSAGQAAMYLSRHAKCVHLMIRGDTLADSMSSYLRDRLEADPGIQIHYNSEVCGLHGEGTLDAVTIKGPDGERRQDCGGLFIMIGAAPNTEWLSDLVELDEKGFVLCGADVGKPMFAETSCDGIFAVGDVRASSIKRVASAVGEGSVVVSSIWSHVAKCHEKMGNDPPGSIDD</sequence>
<dbReference type="InterPro" id="IPR014710">
    <property type="entry name" value="RmlC-like_jellyroll"/>
</dbReference>
<dbReference type="InterPro" id="IPR050097">
    <property type="entry name" value="Ferredoxin-NADP_redctase_2"/>
</dbReference>
<dbReference type="Proteomes" id="UP001155128">
    <property type="component" value="Unassembled WGS sequence"/>
</dbReference>
<keyword evidence="3" id="KW-0560">Oxidoreductase</keyword>
<dbReference type="AlphaFoldDB" id="A0A9X2EL85"/>
<dbReference type="InterPro" id="IPR018490">
    <property type="entry name" value="cNMP-bd_dom_sf"/>
</dbReference>
<evidence type="ECO:0000313" key="5">
    <source>
        <dbReference type="EMBL" id="MCM8557414.1"/>
    </source>
</evidence>
<accession>A0A9X2EL85</accession>
<dbReference type="InterPro" id="IPR023753">
    <property type="entry name" value="FAD/NAD-binding_dom"/>
</dbReference>
<dbReference type="PRINTS" id="PR00368">
    <property type="entry name" value="FADPNR"/>
</dbReference>
<evidence type="ECO:0000256" key="2">
    <source>
        <dbReference type="ARBA" id="ARBA00022630"/>
    </source>
</evidence>
<comment type="caution">
    <text evidence="5">The sequence shown here is derived from an EMBL/GenBank/DDBJ whole genome shotgun (WGS) entry which is preliminary data.</text>
</comment>
<dbReference type="CDD" id="cd00038">
    <property type="entry name" value="CAP_ED"/>
    <property type="match status" value="1"/>
</dbReference>
<evidence type="ECO:0000256" key="1">
    <source>
        <dbReference type="ARBA" id="ARBA00018719"/>
    </source>
</evidence>
<dbReference type="SUPFAM" id="SSF51905">
    <property type="entry name" value="FAD/NAD(P)-binding domain"/>
    <property type="match status" value="1"/>
</dbReference>
<dbReference type="PANTHER" id="PTHR48105">
    <property type="entry name" value="THIOREDOXIN REDUCTASE 1-RELATED-RELATED"/>
    <property type="match status" value="1"/>
</dbReference>
<dbReference type="InterPro" id="IPR000595">
    <property type="entry name" value="cNMP-bd_dom"/>
</dbReference>
<dbReference type="PROSITE" id="PS50042">
    <property type="entry name" value="CNMP_BINDING_3"/>
    <property type="match status" value="1"/>
</dbReference>
<dbReference type="GO" id="GO:0016491">
    <property type="term" value="F:oxidoreductase activity"/>
    <property type="evidence" value="ECO:0007669"/>
    <property type="project" value="UniProtKB-KW"/>
</dbReference>
<dbReference type="EMBL" id="JAMSHT010000001">
    <property type="protein sequence ID" value="MCM8557414.1"/>
    <property type="molecule type" value="Genomic_DNA"/>
</dbReference>
<evidence type="ECO:0000259" key="4">
    <source>
        <dbReference type="PROSITE" id="PS50042"/>
    </source>
</evidence>
<dbReference type="Gene3D" id="2.60.120.10">
    <property type="entry name" value="Jelly Rolls"/>
    <property type="match status" value="1"/>
</dbReference>
<name>A0A9X2EL85_9SPHN</name>
<reference evidence="5" key="1">
    <citation type="submission" date="2022-06" db="EMBL/GenBank/DDBJ databases">
        <title>Sphingomicrobium sedimins sp. nov., a marine bacterium isolated from tidal flat.</title>
        <authorList>
            <person name="Kim C.-H."/>
            <person name="Yoo Y."/>
            <person name="Kim J.-J."/>
        </authorList>
    </citation>
    <scope>NUCLEOTIDE SEQUENCE</scope>
    <source>
        <strain evidence="5">GRR-S6-50</strain>
    </source>
</reference>
<dbReference type="SMART" id="SM00100">
    <property type="entry name" value="cNMP"/>
    <property type="match status" value="1"/>
</dbReference>
<dbReference type="Pfam" id="PF00027">
    <property type="entry name" value="cNMP_binding"/>
    <property type="match status" value="1"/>
</dbReference>
<feature type="domain" description="Cyclic nucleotide-binding" evidence="4">
    <location>
        <begin position="16"/>
        <end position="131"/>
    </location>
</feature>
<keyword evidence="2" id="KW-0285">Flavoprotein</keyword>
<gene>
    <name evidence="5" type="ORF">NDO55_06235</name>
</gene>
<protein>
    <recommendedName>
        <fullName evidence="1">Thioredoxin reductase</fullName>
    </recommendedName>
</protein>
<dbReference type="SUPFAM" id="SSF51206">
    <property type="entry name" value="cAMP-binding domain-like"/>
    <property type="match status" value="1"/>
</dbReference>
<dbReference type="Gene3D" id="3.50.50.60">
    <property type="entry name" value="FAD/NAD(P)-binding domain"/>
    <property type="match status" value="2"/>
</dbReference>
<evidence type="ECO:0000313" key="6">
    <source>
        <dbReference type="Proteomes" id="UP001155128"/>
    </source>
</evidence>
<organism evidence="5 6">
    <name type="scientific">Sphingomicrobium sediminis</name>
    <dbReference type="NCBI Taxonomy" id="2950949"/>
    <lineage>
        <taxon>Bacteria</taxon>
        <taxon>Pseudomonadati</taxon>
        <taxon>Pseudomonadota</taxon>
        <taxon>Alphaproteobacteria</taxon>
        <taxon>Sphingomonadales</taxon>
        <taxon>Sphingomonadaceae</taxon>
        <taxon>Sphingomicrobium</taxon>
    </lineage>
</organism>
<dbReference type="InterPro" id="IPR036188">
    <property type="entry name" value="FAD/NAD-bd_sf"/>
</dbReference>
<proteinExistence type="predicted"/>
<keyword evidence="6" id="KW-1185">Reference proteome</keyword>
<dbReference type="PRINTS" id="PR00469">
    <property type="entry name" value="PNDRDTASEII"/>
</dbReference>
<evidence type="ECO:0000256" key="3">
    <source>
        <dbReference type="ARBA" id="ARBA00023002"/>
    </source>
</evidence>